<comment type="caution">
    <text evidence="2">The sequence shown here is derived from an EMBL/GenBank/DDBJ whole genome shotgun (WGS) entry which is preliminary data.</text>
</comment>
<accession>A0ABV3DMQ2</accession>
<reference evidence="2 3" key="1">
    <citation type="submission" date="2024-06" db="EMBL/GenBank/DDBJ databases">
        <title>The Natural Products Discovery Center: Release of the First 8490 Sequenced Strains for Exploring Actinobacteria Biosynthetic Diversity.</title>
        <authorList>
            <person name="Kalkreuter E."/>
            <person name="Kautsar S.A."/>
            <person name="Yang D."/>
            <person name="Bader C.D."/>
            <person name="Teijaro C.N."/>
            <person name="Fluegel L."/>
            <person name="Davis C.M."/>
            <person name="Simpson J.R."/>
            <person name="Lauterbach L."/>
            <person name="Steele A.D."/>
            <person name="Gui C."/>
            <person name="Meng S."/>
            <person name="Li G."/>
            <person name="Viehrig K."/>
            <person name="Ye F."/>
            <person name="Su P."/>
            <person name="Kiefer A.F."/>
            <person name="Nichols A."/>
            <person name="Cepeda A.J."/>
            <person name="Yan W."/>
            <person name="Fan B."/>
            <person name="Jiang Y."/>
            <person name="Adhikari A."/>
            <person name="Zheng C.-J."/>
            <person name="Schuster L."/>
            <person name="Cowan T.M."/>
            <person name="Smanski M.J."/>
            <person name="Chevrette M.G."/>
            <person name="De Carvalho L.P.S."/>
            <person name="Shen B."/>
        </authorList>
    </citation>
    <scope>NUCLEOTIDE SEQUENCE [LARGE SCALE GENOMIC DNA]</scope>
    <source>
        <strain evidence="2 3">NPDC048946</strain>
    </source>
</reference>
<organism evidence="2 3">
    <name type="scientific">Streptodolium elevatio</name>
    <dbReference type="NCBI Taxonomy" id="3157996"/>
    <lineage>
        <taxon>Bacteria</taxon>
        <taxon>Bacillati</taxon>
        <taxon>Actinomycetota</taxon>
        <taxon>Actinomycetes</taxon>
        <taxon>Kitasatosporales</taxon>
        <taxon>Streptomycetaceae</taxon>
        <taxon>Streptodolium</taxon>
    </lineage>
</organism>
<proteinExistence type="predicted"/>
<sequence>MDEVEAAGWVTVGRRLGAQGRHRYMAHDIAHRVPEAASAVVGGGRSGCAAADQGLEVGQGSETAGGGVTETVSRAAGTGSHASACPGVGEGSGSDTGEGSLAYKESPTTDSPEDGQPLFSPAAGELKSVGARAGAASRRRNPARTADGALRAEENPEAAHNAPMSGSGGAGFDAEVFAVLEPVRGLVARVTSDFVVRRIGRAVAEQLAAGMEPSRLRHRLTVRFAGVDTSRIRDAGRWLLGVGLPRWGCGLWDCEAGVMWSTGRRCEVCADIVADRAAAQRQGLRQVGSEPGASLAVPAAGGADGCAEGLGRLPAPALPSSLSDGRARGECSDCGARIFLVGPAVTDGLCRLCRAECDEPRRTTTPEVPDVPVRTTAWREHLAVLAGRPLAVDRVFGAQAGCGVIA</sequence>
<dbReference type="RefSeq" id="WP_358357083.1">
    <property type="nucleotide sequence ID" value="NZ_JBEZFP010000065.1"/>
</dbReference>
<dbReference type="EMBL" id="JBEZFP010000065">
    <property type="protein sequence ID" value="MEU8136507.1"/>
    <property type="molecule type" value="Genomic_DNA"/>
</dbReference>
<feature type="region of interest" description="Disordered" evidence="1">
    <location>
        <begin position="75"/>
        <end position="124"/>
    </location>
</feature>
<protein>
    <submittedName>
        <fullName evidence="2">Uncharacterized protein</fullName>
    </submittedName>
</protein>
<dbReference type="Proteomes" id="UP001551482">
    <property type="component" value="Unassembled WGS sequence"/>
</dbReference>
<evidence type="ECO:0000313" key="3">
    <source>
        <dbReference type="Proteomes" id="UP001551482"/>
    </source>
</evidence>
<evidence type="ECO:0000313" key="2">
    <source>
        <dbReference type="EMBL" id="MEU8136507.1"/>
    </source>
</evidence>
<keyword evidence="3" id="KW-1185">Reference proteome</keyword>
<gene>
    <name evidence="2" type="ORF">AB0C36_23715</name>
</gene>
<name>A0ABV3DMQ2_9ACTN</name>
<evidence type="ECO:0000256" key="1">
    <source>
        <dbReference type="SAM" id="MobiDB-lite"/>
    </source>
</evidence>